<reference evidence="2 3" key="1">
    <citation type="submission" date="2018-08" db="EMBL/GenBank/DDBJ databases">
        <title>A genome reference for cultivated species of the human gut microbiota.</title>
        <authorList>
            <person name="Zou Y."/>
            <person name="Xue W."/>
            <person name="Luo G."/>
        </authorList>
    </citation>
    <scope>NUCLEOTIDE SEQUENCE [LARGE SCALE GENOMIC DNA]</scope>
    <source>
        <strain evidence="2 3">AF18-14</strain>
    </source>
</reference>
<name>A0A412QYI7_PHOVU</name>
<dbReference type="AlphaFoldDB" id="A0A412QYI7"/>
<protein>
    <submittedName>
        <fullName evidence="2">Uncharacterized protein</fullName>
    </submittedName>
</protein>
<dbReference type="Proteomes" id="UP000283833">
    <property type="component" value="Unassembled WGS sequence"/>
</dbReference>
<evidence type="ECO:0000313" key="3">
    <source>
        <dbReference type="Proteomes" id="UP000283833"/>
    </source>
</evidence>
<proteinExistence type="predicted"/>
<accession>A0A412QYI7</accession>
<dbReference type="EMBL" id="QRXI01000005">
    <property type="protein sequence ID" value="RGT96055.1"/>
    <property type="molecule type" value="Genomic_DNA"/>
</dbReference>
<evidence type="ECO:0000313" key="2">
    <source>
        <dbReference type="EMBL" id="RGT96055.1"/>
    </source>
</evidence>
<evidence type="ECO:0000256" key="1">
    <source>
        <dbReference type="SAM" id="MobiDB-lite"/>
    </source>
</evidence>
<gene>
    <name evidence="2" type="ORF">DWX04_04830</name>
</gene>
<sequence length="275" mass="30120">MGTSHRHKLGVAGQPNWGSVSSSITGVANGVVESDMLDNNPPANMTPQQKSKRQSIIGSRISNNYHHAVRNLLRASGGRAKVSNGQSRAFGYAGIVVAGGLTSTFQEIVNNGLSSWLQQNGVLSLEGMSCRDILDVIRKYIDNGVTGLDDTAANEALEHIMDLLENRMGDDPSSFEEIMNNIVGSDEIKNLLDEFFGVYIYSYLSQSFAEKLEQEKGTETMSATMSEIKEQIIDDIKTGKNGRSVTAVDWSSEDGKSFIKIEFNRILYILAKNED</sequence>
<feature type="compositionally biased region" description="Polar residues" evidence="1">
    <location>
        <begin position="41"/>
        <end position="52"/>
    </location>
</feature>
<comment type="caution">
    <text evidence="2">The sequence shown here is derived from an EMBL/GenBank/DDBJ whole genome shotgun (WGS) entry which is preliminary data.</text>
</comment>
<dbReference type="RefSeq" id="WP_117852307.1">
    <property type="nucleotide sequence ID" value="NZ_QRXI01000005.1"/>
</dbReference>
<organism evidence="2 3">
    <name type="scientific">Phocaeicola vulgatus</name>
    <name type="common">Bacteroides vulgatus</name>
    <dbReference type="NCBI Taxonomy" id="821"/>
    <lineage>
        <taxon>Bacteria</taxon>
        <taxon>Pseudomonadati</taxon>
        <taxon>Bacteroidota</taxon>
        <taxon>Bacteroidia</taxon>
        <taxon>Bacteroidales</taxon>
        <taxon>Bacteroidaceae</taxon>
        <taxon>Phocaeicola</taxon>
    </lineage>
</organism>
<feature type="region of interest" description="Disordered" evidence="1">
    <location>
        <begin position="33"/>
        <end position="52"/>
    </location>
</feature>